<dbReference type="Proteomes" id="UP000050996">
    <property type="component" value="Unassembled WGS sequence"/>
</dbReference>
<feature type="region of interest" description="Disordered" evidence="1">
    <location>
        <begin position="1"/>
        <end position="71"/>
    </location>
</feature>
<dbReference type="PATRIC" id="fig|1637975.4.peg.2837"/>
<accession>A0A0Q3VI28</accession>
<evidence type="ECO:0000313" key="2">
    <source>
        <dbReference type="EMBL" id="KQL19711.1"/>
    </source>
</evidence>
<organism evidence="2 3">
    <name type="scientific">Cytobacillus solani</name>
    <dbReference type="NCBI Taxonomy" id="1637975"/>
    <lineage>
        <taxon>Bacteria</taxon>
        <taxon>Bacillati</taxon>
        <taxon>Bacillota</taxon>
        <taxon>Bacilli</taxon>
        <taxon>Bacillales</taxon>
        <taxon>Bacillaceae</taxon>
        <taxon>Cytobacillus</taxon>
    </lineage>
</organism>
<keyword evidence="3" id="KW-1185">Reference proteome</keyword>
<feature type="compositionally biased region" description="Basic and acidic residues" evidence="1">
    <location>
        <begin position="61"/>
        <end position="71"/>
    </location>
</feature>
<protein>
    <submittedName>
        <fullName evidence="2">Uncharacterized protein</fullName>
    </submittedName>
</protein>
<proteinExistence type="predicted"/>
<dbReference type="EMBL" id="LJIX01000006">
    <property type="protein sequence ID" value="KQL19711.1"/>
    <property type="molecule type" value="Genomic_DNA"/>
</dbReference>
<reference evidence="2 3" key="1">
    <citation type="submission" date="2015-09" db="EMBL/GenBank/DDBJ databases">
        <title>Genome sequencing project for genomic taxonomy and phylogenomics of Bacillus-like bacteria.</title>
        <authorList>
            <person name="Liu B."/>
            <person name="Wang J."/>
            <person name="Zhu Y."/>
            <person name="Liu G."/>
            <person name="Chen Q."/>
            <person name="Chen Z."/>
            <person name="Lan J."/>
            <person name="Che J."/>
            <person name="Ge C."/>
            <person name="Shi H."/>
            <person name="Pan Z."/>
            <person name="Liu X."/>
        </authorList>
    </citation>
    <scope>NUCLEOTIDE SEQUENCE [LARGE SCALE GENOMIC DNA]</scope>
    <source>
        <strain evidence="2 3">FJAT-18043</strain>
    </source>
</reference>
<dbReference type="AlphaFoldDB" id="A0A0Q3VI28"/>
<evidence type="ECO:0000313" key="3">
    <source>
        <dbReference type="Proteomes" id="UP000050996"/>
    </source>
</evidence>
<gene>
    <name evidence="2" type="ORF">AN957_14790</name>
</gene>
<name>A0A0Q3VI28_9BACI</name>
<evidence type="ECO:0000256" key="1">
    <source>
        <dbReference type="SAM" id="MobiDB-lite"/>
    </source>
</evidence>
<feature type="compositionally biased region" description="Basic residues" evidence="1">
    <location>
        <begin position="26"/>
        <end position="38"/>
    </location>
</feature>
<comment type="caution">
    <text evidence="2">The sequence shown here is derived from an EMBL/GenBank/DDBJ whole genome shotgun (WGS) entry which is preliminary data.</text>
</comment>
<sequence>MSVQVQTGSREKSLVESEVSPSSDRIKRKKPDRVRSQSKFRQEQEKIAPSSPKSAQVQTELIEKSPMKSKV</sequence>